<sequence>MDKFGMNSQTEHWHAKYVGTGNPDISKHEWFVNQHRDTLAYYASDNSLAAFISIAEGESIARTKYNMLQRMQQPCGHAPRSSGTDS</sequence>
<dbReference type="PANTHER" id="PTHR20978">
    <property type="entry name" value="SPLICING FACTOR 3B SUBUNIT 5"/>
    <property type="match status" value="1"/>
</dbReference>
<dbReference type="Proteomes" id="UP000193922">
    <property type="component" value="Unassembled WGS sequence"/>
</dbReference>
<reference evidence="1 2" key="1">
    <citation type="submission" date="2016-07" db="EMBL/GenBank/DDBJ databases">
        <title>Pervasive Adenine N6-methylation of Active Genes in Fungi.</title>
        <authorList>
            <consortium name="DOE Joint Genome Institute"/>
            <person name="Mondo S.J."/>
            <person name="Dannebaum R.O."/>
            <person name="Kuo R.C."/>
            <person name="Labutti K."/>
            <person name="Haridas S."/>
            <person name="Kuo A."/>
            <person name="Salamov A."/>
            <person name="Ahrendt S.R."/>
            <person name="Lipzen A."/>
            <person name="Sullivan W."/>
            <person name="Andreopoulos W.B."/>
            <person name="Clum A."/>
            <person name="Lindquist E."/>
            <person name="Daum C."/>
            <person name="Ramamoorthy G.K."/>
            <person name="Gryganskyi A."/>
            <person name="Culley D."/>
            <person name="Magnuson J.K."/>
            <person name="James T.Y."/>
            <person name="O'Malley M.A."/>
            <person name="Stajich J.E."/>
            <person name="Spatafora J.W."/>
            <person name="Visel A."/>
            <person name="Grigoriev I.V."/>
        </authorList>
    </citation>
    <scope>NUCLEOTIDE SEQUENCE [LARGE SCALE GENOMIC DNA]</scope>
    <source>
        <strain evidence="1 2">ATCC 12442</strain>
    </source>
</reference>
<dbReference type="GO" id="GO:0005686">
    <property type="term" value="C:U2 snRNP"/>
    <property type="evidence" value="ECO:0007669"/>
    <property type="project" value="TreeGrafter"/>
</dbReference>
<gene>
    <name evidence="1" type="ORF">DL89DRAFT_266128</name>
</gene>
<dbReference type="OrthoDB" id="274726at2759"/>
<proteinExistence type="predicted"/>
<dbReference type="AlphaFoldDB" id="A0A1Y1WCZ2"/>
<dbReference type="InterPro" id="IPR009846">
    <property type="entry name" value="SF3b5/RDS3-10"/>
</dbReference>
<comment type="caution">
    <text evidence="1">The sequence shown here is derived from an EMBL/GenBank/DDBJ whole genome shotgun (WGS) entry which is preliminary data.</text>
</comment>
<dbReference type="STRING" id="61395.A0A1Y1WCZ2"/>
<dbReference type="GeneID" id="63803624"/>
<dbReference type="PANTHER" id="PTHR20978:SF0">
    <property type="entry name" value="SPLICING FACTOR 3B SUBUNIT 5"/>
    <property type="match status" value="1"/>
</dbReference>
<organism evidence="1 2">
    <name type="scientific">Linderina pennispora</name>
    <dbReference type="NCBI Taxonomy" id="61395"/>
    <lineage>
        <taxon>Eukaryota</taxon>
        <taxon>Fungi</taxon>
        <taxon>Fungi incertae sedis</taxon>
        <taxon>Zoopagomycota</taxon>
        <taxon>Kickxellomycotina</taxon>
        <taxon>Kickxellomycetes</taxon>
        <taxon>Kickxellales</taxon>
        <taxon>Kickxellaceae</taxon>
        <taxon>Linderina</taxon>
    </lineage>
</organism>
<dbReference type="GO" id="GO:0000398">
    <property type="term" value="P:mRNA splicing, via spliceosome"/>
    <property type="evidence" value="ECO:0007669"/>
    <property type="project" value="TreeGrafter"/>
</dbReference>
<protein>
    <submittedName>
        <fullName evidence="1">Splicing factor 3B subunit 5-like protein</fullName>
    </submittedName>
</protein>
<evidence type="ECO:0000313" key="1">
    <source>
        <dbReference type="EMBL" id="ORX71106.1"/>
    </source>
</evidence>
<keyword evidence="2" id="KW-1185">Reference proteome</keyword>
<dbReference type="GO" id="GO:0071011">
    <property type="term" value="C:precatalytic spliceosome"/>
    <property type="evidence" value="ECO:0007669"/>
    <property type="project" value="TreeGrafter"/>
</dbReference>
<name>A0A1Y1WCZ2_9FUNG</name>
<dbReference type="EMBL" id="MCFD01000004">
    <property type="protein sequence ID" value="ORX71106.1"/>
    <property type="molecule type" value="Genomic_DNA"/>
</dbReference>
<dbReference type="RefSeq" id="XP_040744621.1">
    <property type="nucleotide sequence ID" value="XM_040886976.1"/>
</dbReference>
<evidence type="ECO:0000313" key="2">
    <source>
        <dbReference type="Proteomes" id="UP000193922"/>
    </source>
</evidence>
<accession>A0A1Y1WCZ2</accession>
<dbReference type="Pfam" id="PF07189">
    <property type="entry name" value="SF3b10"/>
    <property type="match status" value="1"/>
</dbReference>